<sequence length="265" mass="28038">MSMQISRRTFTSAAAALAASALLPLTASAQSLADLKKKGKISIGMLVDFPPYGILNTSNQPDGYDADVAKLLAKEWGVTAEIVPVTGPNRIPFLLTNKVDMLIASLAITPERAKQVLFSKPYSAASIVLFGATKTAIKGPENLKGLRVGVARASTQDVAVTKAAPEGTQIRRFDDDASAMQALLSGQVDAIGCSVTVAAQIAKRAPAGQFENKFQLLQQNMAVALRPGQDEVAEAVNAFIAKNTANGELNKLYQKWLGADLPKLD</sequence>
<dbReference type="Pfam" id="PF00497">
    <property type="entry name" value="SBP_bac_3"/>
    <property type="match status" value="1"/>
</dbReference>
<dbReference type="PANTHER" id="PTHR35936">
    <property type="entry name" value="MEMBRANE-BOUND LYTIC MUREIN TRANSGLYCOSYLASE F"/>
    <property type="match status" value="1"/>
</dbReference>
<evidence type="ECO:0000256" key="2">
    <source>
        <dbReference type="SAM" id="SignalP"/>
    </source>
</evidence>
<proteinExistence type="predicted"/>
<dbReference type="InterPro" id="IPR006311">
    <property type="entry name" value="TAT_signal"/>
</dbReference>
<evidence type="ECO:0000313" key="5">
    <source>
        <dbReference type="Proteomes" id="UP000515240"/>
    </source>
</evidence>
<evidence type="ECO:0000259" key="3">
    <source>
        <dbReference type="SMART" id="SM00062"/>
    </source>
</evidence>
<gene>
    <name evidence="4" type="ORF">HS961_02510</name>
</gene>
<dbReference type="PROSITE" id="PS51318">
    <property type="entry name" value="TAT"/>
    <property type="match status" value="1"/>
</dbReference>
<dbReference type="PANTHER" id="PTHR35936:SF17">
    <property type="entry name" value="ARGININE-BINDING EXTRACELLULAR PROTEIN ARTP"/>
    <property type="match status" value="1"/>
</dbReference>
<feature type="signal peptide" evidence="2">
    <location>
        <begin position="1"/>
        <end position="29"/>
    </location>
</feature>
<protein>
    <submittedName>
        <fullName evidence="4">Transporter substrate-binding domain-containing protein</fullName>
    </submittedName>
</protein>
<name>A0A7G5ECS4_9BURK</name>
<evidence type="ECO:0000313" key="4">
    <source>
        <dbReference type="EMBL" id="QMV71799.1"/>
    </source>
</evidence>
<dbReference type="InterPro" id="IPR001638">
    <property type="entry name" value="Solute-binding_3/MltF_N"/>
</dbReference>
<keyword evidence="1 2" id="KW-0732">Signal</keyword>
<dbReference type="SMART" id="SM00062">
    <property type="entry name" value="PBPb"/>
    <property type="match status" value="1"/>
</dbReference>
<evidence type="ECO:0000256" key="1">
    <source>
        <dbReference type="ARBA" id="ARBA00022729"/>
    </source>
</evidence>
<feature type="domain" description="Solute-binding protein family 3/N-terminal" evidence="3">
    <location>
        <begin position="40"/>
        <end position="260"/>
    </location>
</feature>
<dbReference type="AlphaFoldDB" id="A0A7G5ECS4"/>
<dbReference type="Gene3D" id="3.40.190.10">
    <property type="entry name" value="Periplasmic binding protein-like II"/>
    <property type="match status" value="2"/>
</dbReference>
<feature type="chain" id="PRO_5028928245" evidence="2">
    <location>
        <begin position="30"/>
        <end position="265"/>
    </location>
</feature>
<dbReference type="Proteomes" id="UP000515240">
    <property type="component" value="Chromosome"/>
</dbReference>
<dbReference type="SUPFAM" id="SSF53850">
    <property type="entry name" value="Periplasmic binding protein-like II"/>
    <property type="match status" value="1"/>
</dbReference>
<dbReference type="EMBL" id="CP058554">
    <property type="protein sequence ID" value="QMV71799.1"/>
    <property type="molecule type" value="Genomic_DNA"/>
</dbReference>
<dbReference type="KEGG" id="cpis:HS961_02510"/>
<reference evidence="4 5" key="1">
    <citation type="journal article" date="2020" name="G3 (Bethesda)">
        <title>CeMbio - The Caenorhabditis elegans Microbiome Resource.</title>
        <authorList>
            <person name="Dirksen P."/>
            <person name="Assie A."/>
            <person name="Zimmermann J."/>
            <person name="Zhang F."/>
            <person name="Tietje A.M."/>
            <person name="Marsh S.A."/>
            <person name="Felix M.A."/>
            <person name="Shapira M."/>
            <person name="Kaleta C."/>
            <person name="Schulenburg H."/>
            <person name="Samuel B."/>
        </authorList>
    </citation>
    <scope>NUCLEOTIDE SEQUENCE [LARGE SCALE GENOMIC DNA]</scope>
    <source>
        <strain evidence="4 5">BIGb0172</strain>
    </source>
</reference>
<dbReference type="CDD" id="cd01072">
    <property type="entry name" value="PBP2_SMa0082_like"/>
    <property type="match status" value="1"/>
</dbReference>
<organism evidence="4 5">
    <name type="scientific">Comamonas piscis</name>
    <dbReference type="NCBI Taxonomy" id="1562974"/>
    <lineage>
        <taxon>Bacteria</taxon>
        <taxon>Pseudomonadati</taxon>
        <taxon>Pseudomonadota</taxon>
        <taxon>Betaproteobacteria</taxon>
        <taxon>Burkholderiales</taxon>
        <taxon>Comamonadaceae</taxon>
        <taxon>Comamonas</taxon>
    </lineage>
</organism>
<keyword evidence="5" id="KW-1185">Reference proteome</keyword>
<accession>A0A7G5ECS4</accession>